<dbReference type="InterPro" id="IPR001107">
    <property type="entry name" value="Band_7"/>
</dbReference>
<evidence type="ECO:0000256" key="5">
    <source>
        <dbReference type="ARBA" id="ARBA00023136"/>
    </source>
</evidence>
<dbReference type="GO" id="GO:0006508">
    <property type="term" value="P:proteolysis"/>
    <property type="evidence" value="ECO:0007669"/>
    <property type="project" value="UniProtKB-KW"/>
</dbReference>
<dbReference type="Pfam" id="PF01145">
    <property type="entry name" value="Band_7"/>
    <property type="match status" value="2"/>
</dbReference>
<evidence type="ECO:0000256" key="7">
    <source>
        <dbReference type="SAM" id="Phobius"/>
    </source>
</evidence>
<evidence type="ECO:0000256" key="2">
    <source>
        <dbReference type="ARBA" id="ARBA00007862"/>
    </source>
</evidence>
<feature type="transmembrane region" description="Helical" evidence="7">
    <location>
        <begin position="6"/>
        <end position="26"/>
    </location>
</feature>
<dbReference type="CDD" id="cd03405">
    <property type="entry name" value="SPFH_HflC"/>
    <property type="match status" value="1"/>
</dbReference>
<evidence type="ECO:0000259" key="8">
    <source>
        <dbReference type="SMART" id="SM00244"/>
    </source>
</evidence>
<reference evidence="10" key="1">
    <citation type="submission" date="2018-05" db="EMBL/GenBank/DDBJ databases">
        <title>Ignatzschineria dubaiensis sp. nov., isolated from necrotic foot tissues of dromedaries (Camelus dromedarius) and associated maggots in Dubai, United Arab Emirates.</title>
        <authorList>
            <person name="Tsang C.C."/>
            <person name="Tang J.Y.M."/>
            <person name="Fong J.Y.H."/>
            <person name="Kinne J."/>
            <person name="Lee H.H."/>
            <person name="Joseph M."/>
            <person name="Jose S."/>
            <person name="Schuster R.K."/>
            <person name="Tang Y."/>
            <person name="Sivakumar S."/>
            <person name="Chen J.H.K."/>
            <person name="Teng J.L.L."/>
            <person name="Lau S.K.P."/>
            <person name="Wernery U."/>
            <person name="Woo P.C.Y."/>
        </authorList>
    </citation>
    <scope>NUCLEOTIDE SEQUENCE [LARGE SCALE GENOMIC DNA]</scope>
    <source>
        <strain evidence="10">KCTC 22644</strain>
    </source>
</reference>
<protein>
    <recommendedName>
        <fullName evidence="6">Protein HflC</fullName>
    </recommendedName>
</protein>
<dbReference type="Proteomes" id="UP000245020">
    <property type="component" value="Unassembled WGS sequence"/>
</dbReference>
<dbReference type="PANTHER" id="PTHR42911:SF1">
    <property type="entry name" value="MODULATOR OF FTSH PROTEASE HFLC"/>
    <property type="match status" value="1"/>
</dbReference>
<comment type="similarity">
    <text evidence="2 6">Belongs to the band 7/mec-2 family. HflC subfamily.</text>
</comment>
<dbReference type="AlphaFoldDB" id="A0A2U2AGX9"/>
<dbReference type="SMART" id="SM00244">
    <property type="entry name" value="PHB"/>
    <property type="match status" value="1"/>
</dbReference>
<dbReference type="GO" id="GO:0016020">
    <property type="term" value="C:membrane"/>
    <property type="evidence" value="ECO:0007669"/>
    <property type="project" value="UniProtKB-SubCell"/>
</dbReference>
<dbReference type="SUPFAM" id="SSF117892">
    <property type="entry name" value="Band 7/SPFH domain"/>
    <property type="match status" value="2"/>
</dbReference>
<comment type="subcellular location">
    <subcellularLocation>
        <location evidence="1">Membrane</location>
        <topology evidence="1">Single-pass membrane protein</topology>
    </subcellularLocation>
</comment>
<sequence length="351" mass="39632">MKLFTRIILPIVVIVLVVLTSSLVVVKEWQKGLQLRFGRIVTVYDEPGIYFKLPLIDNVRIFDGRIQTLDTPPEPFLTSEKKNLIVDTFIKWRVIDPEVYYQKVAGNPGVFNRLFEPIVKNNFRAAFGKRDVQTVVGGNVAAKSTKYGDNSKVIVVDKPSDALALDPKTLEEIHAEDIDIVIRSKENVTPVIAGQEIDLNNTVRQEIEKTILVALSVEAKEYGVEIIDVRINGVELPDDVTDNVFNRMRTERERVATELRSKGEAAYIEKVAEADSNRVILLATAFEEAEKIRGEGDAEAAVIYGQAYGQDPEFYSFYRSLEAYKNAFQNDGDILILDPGSDFFKHFQQKQ</sequence>
<dbReference type="NCBIfam" id="TIGR01932">
    <property type="entry name" value="hflC"/>
    <property type="match status" value="1"/>
</dbReference>
<dbReference type="PANTHER" id="PTHR42911">
    <property type="entry name" value="MODULATOR OF FTSH PROTEASE HFLC"/>
    <property type="match status" value="1"/>
</dbReference>
<dbReference type="InterPro" id="IPR036013">
    <property type="entry name" value="Band_7/SPFH_dom_sf"/>
</dbReference>
<dbReference type="InterPro" id="IPR010200">
    <property type="entry name" value="HflC"/>
</dbReference>
<comment type="function">
    <text evidence="6">HflC and HflK could regulate a protease.</text>
</comment>
<dbReference type="OrthoDB" id="9812991at2"/>
<dbReference type="GO" id="GO:0008233">
    <property type="term" value="F:peptidase activity"/>
    <property type="evidence" value="ECO:0007669"/>
    <property type="project" value="UniProtKB-KW"/>
</dbReference>
<keyword evidence="10" id="KW-1185">Reference proteome</keyword>
<name>A0A2U2AGX9_9GAMM</name>
<dbReference type="EMBL" id="QEWQ01000001">
    <property type="protein sequence ID" value="PWD81915.1"/>
    <property type="molecule type" value="Genomic_DNA"/>
</dbReference>
<keyword evidence="9" id="KW-0378">Hydrolase</keyword>
<keyword evidence="9" id="KW-0645">Protease</keyword>
<keyword evidence="5 7" id="KW-0472">Membrane</keyword>
<evidence type="ECO:0000256" key="6">
    <source>
        <dbReference type="PIRNR" id="PIRNR005651"/>
    </source>
</evidence>
<evidence type="ECO:0000256" key="4">
    <source>
        <dbReference type="ARBA" id="ARBA00022989"/>
    </source>
</evidence>
<comment type="caution">
    <text evidence="9">The sequence shown here is derived from an EMBL/GenBank/DDBJ whole genome shotgun (WGS) entry which is preliminary data.</text>
</comment>
<keyword evidence="3 7" id="KW-0812">Transmembrane</keyword>
<evidence type="ECO:0000256" key="1">
    <source>
        <dbReference type="ARBA" id="ARBA00004167"/>
    </source>
</evidence>
<evidence type="ECO:0000256" key="3">
    <source>
        <dbReference type="ARBA" id="ARBA00022692"/>
    </source>
</evidence>
<feature type="domain" description="Band 7" evidence="8">
    <location>
        <begin position="21"/>
        <end position="248"/>
    </location>
</feature>
<evidence type="ECO:0000313" key="10">
    <source>
        <dbReference type="Proteomes" id="UP000245020"/>
    </source>
</evidence>
<keyword evidence="4 7" id="KW-1133">Transmembrane helix</keyword>
<dbReference type="Gene3D" id="3.30.479.30">
    <property type="entry name" value="Band 7 domain"/>
    <property type="match status" value="2"/>
</dbReference>
<organism evidence="9 10">
    <name type="scientific">Ignatzschineria ureiclastica</name>
    <dbReference type="NCBI Taxonomy" id="472582"/>
    <lineage>
        <taxon>Bacteria</taxon>
        <taxon>Pseudomonadati</taxon>
        <taxon>Pseudomonadota</taxon>
        <taxon>Gammaproteobacteria</taxon>
        <taxon>Cardiobacteriales</taxon>
        <taxon>Ignatzschineriaceae</taxon>
        <taxon>Ignatzschineria</taxon>
    </lineage>
</organism>
<dbReference type="PIRSF" id="PIRSF005651">
    <property type="entry name" value="HflC"/>
    <property type="match status" value="1"/>
</dbReference>
<proteinExistence type="inferred from homology"/>
<gene>
    <name evidence="9" type="primary">hflC</name>
    <name evidence="9" type="ORF">DC083_01680</name>
</gene>
<evidence type="ECO:0000313" key="9">
    <source>
        <dbReference type="EMBL" id="PWD81915.1"/>
    </source>
</evidence>
<accession>A0A2U2AGX9</accession>
<dbReference type="RefSeq" id="WP_026878372.1">
    <property type="nucleotide sequence ID" value="NZ_BMYA01000001.1"/>
</dbReference>